<gene>
    <name evidence="1" type="ORF">Mal52_19230</name>
</gene>
<dbReference type="InterPro" id="IPR017850">
    <property type="entry name" value="Alkaline_phosphatase_core_sf"/>
</dbReference>
<dbReference type="EMBL" id="CP036276">
    <property type="protein sequence ID" value="QDU43448.1"/>
    <property type="molecule type" value="Genomic_DNA"/>
</dbReference>
<dbReference type="InterPro" id="IPR010869">
    <property type="entry name" value="DUF1501"/>
</dbReference>
<protein>
    <recommendedName>
        <fullName evidence="3">DUF1501 domain-containing protein</fullName>
    </recommendedName>
</protein>
<evidence type="ECO:0008006" key="3">
    <source>
        <dbReference type="Google" id="ProtNLM"/>
    </source>
</evidence>
<evidence type="ECO:0000313" key="2">
    <source>
        <dbReference type="Proteomes" id="UP000319383"/>
    </source>
</evidence>
<dbReference type="AlphaFoldDB" id="A0A517ZLT9"/>
<dbReference type="PANTHER" id="PTHR43737">
    <property type="entry name" value="BLL7424 PROTEIN"/>
    <property type="match status" value="1"/>
</dbReference>
<sequence>MFDIQGRTFRNCDRVSRRDVLKIGMLAAGGLALPDLLRRKAHAKRAGKDVQQTAVIQIFCGGGPSHIDMYDMKPHAPAEIRGEFQEIPTNVTGCRISDQLPLQTRVMDKFAIVRSVAHSTPAHGIASQWILTGHNPGRVTTDNIFPACGSVVAKMRGANQPGLPAYMAVPRKVSFGNAAYLGAAYNPFTTDQDPVAKDFQVKNLQPVPGMTLDRLGNRRELLAGLDTMRRDVDLHGDLQGMDTFYHDAVDMITSDKAAKAFDIHSEDPKLRAKYGHTFIGQNCLLARRLVEAGVSYVTCLSGGGWDTHANNFARLKKETLPRYDRAIAALVDDIYERGLDKQVLVMVFGEFGRTPRVNKDAGRDHWPGAMSMLLSGGGLKVGQMIGETDSSAAYPISKPYTPGNLLSTMYRVMGIDDKHHFYDGSNRPIPILGDGGPIPELL</sequence>
<dbReference type="PANTHER" id="PTHR43737:SF1">
    <property type="entry name" value="DUF1501 DOMAIN-CONTAINING PROTEIN"/>
    <property type="match status" value="1"/>
</dbReference>
<reference evidence="1 2" key="1">
    <citation type="submission" date="2019-02" db="EMBL/GenBank/DDBJ databases">
        <title>Deep-cultivation of Planctomycetes and their phenomic and genomic characterization uncovers novel biology.</title>
        <authorList>
            <person name="Wiegand S."/>
            <person name="Jogler M."/>
            <person name="Boedeker C."/>
            <person name="Pinto D."/>
            <person name="Vollmers J."/>
            <person name="Rivas-Marin E."/>
            <person name="Kohn T."/>
            <person name="Peeters S.H."/>
            <person name="Heuer A."/>
            <person name="Rast P."/>
            <person name="Oberbeckmann S."/>
            <person name="Bunk B."/>
            <person name="Jeske O."/>
            <person name="Meyerdierks A."/>
            <person name="Storesund J.E."/>
            <person name="Kallscheuer N."/>
            <person name="Luecker S."/>
            <person name="Lage O.M."/>
            <person name="Pohl T."/>
            <person name="Merkel B.J."/>
            <person name="Hornburger P."/>
            <person name="Mueller R.-W."/>
            <person name="Bruemmer F."/>
            <person name="Labrenz M."/>
            <person name="Spormann A.M."/>
            <person name="Op den Camp H."/>
            <person name="Overmann J."/>
            <person name="Amann R."/>
            <person name="Jetten M.S.M."/>
            <person name="Mascher T."/>
            <person name="Medema M.H."/>
            <person name="Devos D.P."/>
            <person name="Kaster A.-K."/>
            <person name="Ovreas L."/>
            <person name="Rohde M."/>
            <person name="Galperin M.Y."/>
            <person name="Jogler C."/>
        </authorList>
    </citation>
    <scope>NUCLEOTIDE SEQUENCE [LARGE SCALE GENOMIC DNA]</scope>
    <source>
        <strain evidence="1 2">Mal52</strain>
    </source>
</reference>
<dbReference type="PROSITE" id="PS51318">
    <property type="entry name" value="TAT"/>
    <property type="match status" value="1"/>
</dbReference>
<dbReference type="KEGG" id="sdyn:Mal52_19230"/>
<proteinExistence type="predicted"/>
<organism evidence="1 2">
    <name type="scientific">Symmachiella dynata</name>
    <dbReference type="NCBI Taxonomy" id="2527995"/>
    <lineage>
        <taxon>Bacteria</taxon>
        <taxon>Pseudomonadati</taxon>
        <taxon>Planctomycetota</taxon>
        <taxon>Planctomycetia</taxon>
        <taxon>Planctomycetales</taxon>
        <taxon>Planctomycetaceae</taxon>
        <taxon>Symmachiella</taxon>
    </lineage>
</organism>
<dbReference type="Proteomes" id="UP000319383">
    <property type="component" value="Chromosome"/>
</dbReference>
<dbReference type="InterPro" id="IPR006311">
    <property type="entry name" value="TAT_signal"/>
</dbReference>
<dbReference type="SUPFAM" id="SSF53649">
    <property type="entry name" value="Alkaline phosphatase-like"/>
    <property type="match status" value="1"/>
</dbReference>
<name>A0A517ZLT9_9PLAN</name>
<evidence type="ECO:0000313" key="1">
    <source>
        <dbReference type="EMBL" id="QDU43448.1"/>
    </source>
</evidence>
<accession>A0A517ZLT9</accession>
<keyword evidence="2" id="KW-1185">Reference proteome</keyword>
<dbReference type="Pfam" id="PF07394">
    <property type="entry name" value="DUF1501"/>
    <property type="match status" value="1"/>
</dbReference>
<dbReference type="RefSeq" id="WP_145375553.1">
    <property type="nucleotide sequence ID" value="NZ_CP036276.1"/>
</dbReference>